<dbReference type="OrthoDB" id="3560583at2759"/>
<name>A0A2J6RKE4_HYAVF</name>
<feature type="region of interest" description="Disordered" evidence="1">
    <location>
        <begin position="1"/>
        <end position="76"/>
    </location>
</feature>
<dbReference type="EMBL" id="KZ613947">
    <property type="protein sequence ID" value="PMD38996.1"/>
    <property type="molecule type" value="Genomic_DNA"/>
</dbReference>
<evidence type="ECO:0000313" key="2">
    <source>
        <dbReference type="EMBL" id="PMD38996.1"/>
    </source>
</evidence>
<feature type="region of interest" description="Disordered" evidence="1">
    <location>
        <begin position="166"/>
        <end position="199"/>
    </location>
</feature>
<evidence type="ECO:0000313" key="3">
    <source>
        <dbReference type="Proteomes" id="UP000235786"/>
    </source>
</evidence>
<keyword evidence="3" id="KW-1185">Reference proteome</keyword>
<protein>
    <submittedName>
        <fullName evidence="2">Uncharacterized protein</fullName>
    </submittedName>
</protein>
<dbReference type="Proteomes" id="UP000235786">
    <property type="component" value="Unassembled WGS sequence"/>
</dbReference>
<accession>A0A2J6RKE4</accession>
<evidence type="ECO:0000256" key="1">
    <source>
        <dbReference type="SAM" id="MobiDB-lite"/>
    </source>
</evidence>
<organism evidence="2 3">
    <name type="scientific">Hyaloscypha variabilis (strain UAMH 11265 / GT02V1 / F)</name>
    <name type="common">Meliniomyces variabilis</name>
    <dbReference type="NCBI Taxonomy" id="1149755"/>
    <lineage>
        <taxon>Eukaryota</taxon>
        <taxon>Fungi</taxon>
        <taxon>Dikarya</taxon>
        <taxon>Ascomycota</taxon>
        <taxon>Pezizomycotina</taxon>
        <taxon>Leotiomycetes</taxon>
        <taxon>Helotiales</taxon>
        <taxon>Hyaloscyphaceae</taxon>
        <taxon>Hyaloscypha</taxon>
        <taxon>Hyaloscypha variabilis</taxon>
    </lineage>
</organism>
<gene>
    <name evidence="2" type="ORF">L207DRAFT_584390</name>
</gene>
<sequence length="875" mass="98712">MAPTETAEAASIPELNHSSSSLSHVFPQSISPPATVQPKPEKESVSITFTPSQIPPRPKKGYLHRTPTGKLTEIGPSPLCQETTKTLLDEAEEKEGNGIIYAGYRIFHKDPRDFSGKEASSEKAISTKDQEEVVTGLRYVGYRMTNRNPKIFLRSEPAYEKDKSILDNDADHGLNATSDTSRLDYTTYPGSKKSDTDPRTLFVMESGYPQYDCTLEEKGSEYGFDVKLPPDEASTYSQSSSSSSSEGDELSIYSEHPDVLETSTRSLSPCRTFPVASKPPRPWELCFTTIKPEEYDFEVVKRSSANEQNLGGMLRTTCQKPAITIPNRRQPLFNPTLNQEVKIDSERAEPSTTPNSHDVARLEFMNRRGRLWDMANKSLERLFLQATELKESEFLDLVSCNMDEVQTWLDEHGPYLIKRSMAKRIKACETLRNAGIQPCEISEEVMDVFELMNEQEQAGFIRKFQRLFALVKSSQERLHLTPSEMEHFSKLSLADKYSWLDVYKNKREERERKIRRDTAIFTAKLRRTYRESDELLFPDCSSPHAIRELNCIAPETRCKRGFFDDHQKEGRHTVFTGDNRTCYRKLDKINTIDEKAQSKRISRLAVRYGGFTSNGVNLTVREVAASDSEESTLLPTDMALTDMPGAEAEQQNVKEVAAIDNSELEVLDDGSQDCDCYATSMLSTEQAWENDHKEDVDTEEDDIPETILREHVLRRSARKEWLESHTGSKIPTEGVIPPAVPGKLTVNNKARTTMCIKDTLPVGPEISGGTKSEPCTPHTERYHDIRTRDIEACVAKVDVLGAHADVPYSTKPMVTYCTPSRPSCRSAGGSPSAYSPECDWKKSDGSQKSSRSLRKKVSSFFGSLRSKRRRLSTFE</sequence>
<feature type="compositionally biased region" description="Polar residues" evidence="1">
    <location>
        <begin position="16"/>
        <end position="34"/>
    </location>
</feature>
<dbReference type="AlphaFoldDB" id="A0A2J6RKE4"/>
<feature type="compositionally biased region" description="Low complexity" evidence="1">
    <location>
        <begin position="234"/>
        <end position="245"/>
    </location>
</feature>
<proteinExistence type="predicted"/>
<reference evidence="2 3" key="1">
    <citation type="submission" date="2016-04" db="EMBL/GenBank/DDBJ databases">
        <title>A degradative enzymes factory behind the ericoid mycorrhizal symbiosis.</title>
        <authorList>
            <consortium name="DOE Joint Genome Institute"/>
            <person name="Martino E."/>
            <person name="Morin E."/>
            <person name="Grelet G."/>
            <person name="Kuo A."/>
            <person name="Kohler A."/>
            <person name="Daghino S."/>
            <person name="Barry K."/>
            <person name="Choi C."/>
            <person name="Cichocki N."/>
            <person name="Clum A."/>
            <person name="Copeland A."/>
            <person name="Hainaut M."/>
            <person name="Haridas S."/>
            <person name="Labutti K."/>
            <person name="Lindquist E."/>
            <person name="Lipzen A."/>
            <person name="Khouja H.-R."/>
            <person name="Murat C."/>
            <person name="Ohm R."/>
            <person name="Olson A."/>
            <person name="Spatafora J."/>
            <person name="Veneault-Fourrey C."/>
            <person name="Henrissat B."/>
            <person name="Grigoriev I."/>
            <person name="Martin F."/>
            <person name="Perotto S."/>
        </authorList>
    </citation>
    <scope>NUCLEOTIDE SEQUENCE [LARGE SCALE GENOMIC DNA]</scope>
    <source>
        <strain evidence="2 3">F</strain>
    </source>
</reference>
<feature type="region of interest" description="Disordered" evidence="1">
    <location>
        <begin position="223"/>
        <end position="251"/>
    </location>
</feature>
<feature type="region of interest" description="Disordered" evidence="1">
    <location>
        <begin position="821"/>
        <end position="857"/>
    </location>
</feature>
<feature type="compositionally biased region" description="Polar residues" evidence="1">
    <location>
        <begin position="175"/>
        <end position="184"/>
    </location>
</feature>